<evidence type="ECO:0000313" key="1">
    <source>
        <dbReference type="EMBL" id="KAK6949574.1"/>
    </source>
</evidence>
<keyword evidence="2" id="KW-1185">Reference proteome</keyword>
<reference evidence="1 2" key="1">
    <citation type="journal article" date="2024" name="Front Chem Biol">
        <title>Unveiling the potential of Daldinia eschscholtzii MFLUCC 19-0629 through bioactivity and bioinformatics studies for enhanced sustainable agriculture production.</title>
        <authorList>
            <person name="Brooks S."/>
            <person name="Weaver J.A."/>
            <person name="Klomchit A."/>
            <person name="Alharthi S.A."/>
            <person name="Onlamun T."/>
            <person name="Nurani R."/>
            <person name="Vong T.K."/>
            <person name="Alberti F."/>
            <person name="Greco C."/>
        </authorList>
    </citation>
    <scope>NUCLEOTIDE SEQUENCE [LARGE SCALE GENOMIC DNA]</scope>
    <source>
        <strain evidence="1">MFLUCC 19-0629</strain>
    </source>
</reference>
<organism evidence="1 2">
    <name type="scientific">Daldinia eschscholtzii</name>
    <dbReference type="NCBI Taxonomy" id="292717"/>
    <lineage>
        <taxon>Eukaryota</taxon>
        <taxon>Fungi</taxon>
        <taxon>Dikarya</taxon>
        <taxon>Ascomycota</taxon>
        <taxon>Pezizomycotina</taxon>
        <taxon>Sordariomycetes</taxon>
        <taxon>Xylariomycetidae</taxon>
        <taxon>Xylariales</taxon>
        <taxon>Hypoxylaceae</taxon>
        <taxon>Daldinia</taxon>
    </lineage>
</organism>
<sequence>MESTNWIKIATDPIRDRVNVRTFAFDGDHVLHNGKHGLSEATIELSRKFAATSEDLSSPLFRSRADDKASRAAVFIAHGLGTWVVKDFLVLFRKASNRVDPTGLVFLDAPETPPNMTPVDVRSSSAVSRYLFELADIYKTQVMPLKVNELQDKLRVIDMNFRLLTNSRYGVCEEAKELHEDRIVYTMKMWYDNIWMSSTPRLTIESVSLFTFHLFCLHNPSFLPFPSLSLHRIY</sequence>
<comment type="caution">
    <text evidence="1">The sequence shown here is derived from an EMBL/GenBank/DDBJ whole genome shotgun (WGS) entry which is preliminary data.</text>
</comment>
<protein>
    <submittedName>
        <fullName evidence="1">Uncharacterized protein</fullName>
    </submittedName>
</protein>
<evidence type="ECO:0000313" key="2">
    <source>
        <dbReference type="Proteomes" id="UP001369815"/>
    </source>
</evidence>
<proteinExistence type="predicted"/>
<accession>A0AAX6MAT5</accession>
<gene>
    <name evidence="1" type="ORF">Daesc_009657</name>
</gene>
<dbReference type="EMBL" id="JBANMG010000009">
    <property type="protein sequence ID" value="KAK6949574.1"/>
    <property type="molecule type" value="Genomic_DNA"/>
</dbReference>
<dbReference type="AlphaFoldDB" id="A0AAX6MAT5"/>
<dbReference type="Proteomes" id="UP001369815">
    <property type="component" value="Unassembled WGS sequence"/>
</dbReference>
<name>A0AAX6MAT5_9PEZI</name>